<dbReference type="EMBL" id="CAJNOQ010004347">
    <property type="protein sequence ID" value="CAF1055370.1"/>
    <property type="molecule type" value="Genomic_DNA"/>
</dbReference>
<keyword evidence="3 6" id="KW-0808">Transferase</keyword>
<keyword evidence="6" id="KW-0520">NAD</keyword>
<evidence type="ECO:0000313" key="11">
    <source>
        <dbReference type="EMBL" id="CAF3985420.1"/>
    </source>
</evidence>
<feature type="domain" description="WWE" evidence="7">
    <location>
        <begin position="7"/>
        <end position="90"/>
    </location>
</feature>
<dbReference type="InterPro" id="IPR004170">
    <property type="entry name" value="WWE_dom"/>
</dbReference>
<dbReference type="GO" id="GO:0016779">
    <property type="term" value="F:nucleotidyltransferase activity"/>
    <property type="evidence" value="ECO:0007669"/>
    <property type="project" value="UniProtKB-KW"/>
</dbReference>
<evidence type="ECO:0000313" key="12">
    <source>
        <dbReference type="Proteomes" id="UP000663829"/>
    </source>
</evidence>
<dbReference type="OrthoDB" id="9988981at2759"/>
<evidence type="ECO:0000256" key="4">
    <source>
        <dbReference type="ARBA" id="ARBA00022695"/>
    </source>
</evidence>
<comment type="similarity">
    <text evidence="1 6">Belongs to the Arg-specific ADP-ribosyltransferase family.</text>
</comment>
<dbReference type="EMBL" id="CAJOBA010034446">
    <property type="protein sequence ID" value="CAF3985420.1"/>
    <property type="molecule type" value="Genomic_DNA"/>
</dbReference>
<evidence type="ECO:0000256" key="5">
    <source>
        <dbReference type="ARBA" id="ARBA00047597"/>
    </source>
</evidence>
<evidence type="ECO:0000313" key="9">
    <source>
        <dbReference type="EMBL" id="CAF1174194.1"/>
    </source>
</evidence>
<keyword evidence="4" id="KW-0548">Nucleotidyltransferase</keyword>
<dbReference type="Proteomes" id="UP000677228">
    <property type="component" value="Unassembled WGS sequence"/>
</dbReference>
<keyword evidence="6" id="KW-0521">NADP</keyword>
<proteinExistence type="inferred from homology"/>
<dbReference type="Gene3D" id="3.30.720.50">
    <property type="match status" value="1"/>
</dbReference>
<dbReference type="AlphaFoldDB" id="A0A814KSP7"/>
<dbReference type="PROSITE" id="PS51996">
    <property type="entry name" value="TR_MART"/>
    <property type="match status" value="1"/>
</dbReference>
<name>A0A814KSP7_9BILA</name>
<dbReference type="Pfam" id="PF01129">
    <property type="entry name" value="ART"/>
    <property type="match status" value="1"/>
</dbReference>
<dbReference type="InterPro" id="IPR000768">
    <property type="entry name" value="ART"/>
</dbReference>
<keyword evidence="2 6" id="KW-0328">Glycosyltransferase</keyword>
<dbReference type="PROSITE" id="PS50918">
    <property type="entry name" value="WWE"/>
    <property type="match status" value="1"/>
</dbReference>
<dbReference type="Gene3D" id="3.90.176.10">
    <property type="entry name" value="Toxin ADP-ribosyltransferase, Chain A, domain 1"/>
    <property type="match status" value="1"/>
</dbReference>
<organism evidence="8 12">
    <name type="scientific">Didymodactylos carnosus</name>
    <dbReference type="NCBI Taxonomy" id="1234261"/>
    <lineage>
        <taxon>Eukaryota</taxon>
        <taxon>Metazoa</taxon>
        <taxon>Spiralia</taxon>
        <taxon>Gnathifera</taxon>
        <taxon>Rotifera</taxon>
        <taxon>Eurotatoria</taxon>
        <taxon>Bdelloidea</taxon>
        <taxon>Philodinida</taxon>
        <taxon>Philodinidae</taxon>
        <taxon>Didymodactylos</taxon>
    </lineage>
</organism>
<dbReference type="EMBL" id="CAJOBC010004347">
    <property type="protein sequence ID" value="CAF3824474.1"/>
    <property type="molecule type" value="Genomic_DNA"/>
</dbReference>
<evidence type="ECO:0000313" key="8">
    <source>
        <dbReference type="EMBL" id="CAF1055370.1"/>
    </source>
</evidence>
<dbReference type="Pfam" id="PF02825">
    <property type="entry name" value="WWE"/>
    <property type="match status" value="1"/>
</dbReference>
<dbReference type="GO" id="GO:0106274">
    <property type="term" value="F:NAD+-protein-arginine ADP-ribosyltransferase activity"/>
    <property type="evidence" value="ECO:0007669"/>
    <property type="project" value="UniProtKB-EC"/>
</dbReference>
<evidence type="ECO:0000256" key="3">
    <source>
        <dbReference type="ARBA" id="ARBA00022679"/>
    </source>
</evidence>
<evidence type="ECO:0000259" key="7">
    <source>
        <dbReference type="PROSITE" id="PS50918"/>
    </source>
</evidence>
<dbReference type="SUPFAM" id="SSF117839">
    <property type="entry name" value="WWE domain"/>
    <property type="match status" value="1"/>
</dbReference>
<dbReference type="Proteomes" id="UP000682733">
    <property type="component" value="Unassembled WGS sequence"/>
</dbReference>
<keyword evidence="12" id="KW-1185">Reference proteome</keyword>
<dbReference type="Proteomes" id="UP000681722">
    <property type="component" value="Unassembled WGS sequence"/>
</dbReference>
<gene>
    <name evidence="8" type="ORF">GPM918_LOCUS16502</name>
    <name evidence="9" type="ORF">OVA965_LOCUS22726</name>
    <name evidence="10" type="ORF">SRO942_LOCUS16502</name>
    <name evidence="11" type="ORF">TMI583_LOCUS23441</name>
</gene>
<dbReference type="EMBL" id="CAJNOK010012921">
    <property type="protein sequence ID" value="CAF1174194.1"/>
    <property type="molecule type" value="Genomic_DNA"/>
</dbReference>
<dbReference type="InterPro" id="IPR037197">
    <property type="entry name" value="WWE_dom_sf"/>
</dbReference>
<protein>
    <recommendedName>
        <fullName evidence="6">NAD(P)(+)--arginine ADP-ribosyltransferase</fullName>
        <ecNumber evidence="6">2.4.2.31</ecNumber>
    </recommendedName>
    <alternativeName>
        <fullName evidence="6">Mono(ADP-ribosyl)transferase</fullName>
    </alternativeName>
</protein>
<evidence type="ECO:0000313" key="10">
    <source>
        <dbReference type="EMBL" id="CAF3824474.1"/>
    </source>
</evidence>
<sequence>MASASAVAAEPVFLRPRNFQWYWNSSANPWSSTNSEEDWQKYTDVENEIIEDALSDKREEAELDGDYFVNLKNLMQYYKADKNRQRPIKRVQLATDRTDVHLREERFAFPVILATNTDDASTTTTSDTEDDEKDPLYELKTGYRRLSLTYKDLELEDNNDKSLADIVEEAAAGILNEGAKLSKLNEAQWLAQQLRLVKQFGEDKKAAIYINFIPDPIGVTCIYLYTKESFWYKLLNAVLRNHQTATLEQVKTLGPFCLLLDLYMEQNRHEAKFTVYRGLTLTDAEREEIMKQYPAFIKFMSFTSTSRNQKKAERFGNTLLVFDLDVKDSYFANRNVRCGIDVSSISAFPNEEEFTIGPGRCFHFVRYEYHSETNRHIIYLKSPAWD</sequence>
<dbReference type="Proteomes" id="UP000663829">
    <property type="component" value="Unassembled WGS sequence"/>
</dbReference>
<reference evidence="8" key="1">
    <citation type="submission" date="2021-02" db="EMBL/GenBank/DDBJ databases">
        <authorList>
            <person name="Nowell W R."/>
        </authorList>
    </citation>
    <scope>NUCLEOTIDE SEQUENCE</scope>
</reference>
<dbReference type="SUPFAM" id="SSF56399">
    <property type="entry name" value="ADP-ribosylation"/>
    <property type="match status" value="1"/>
</dbReference>
<comment type="caution">
    <text evidence="8">The sequence shown here is derived from an EMBL/GenBank/DDBJ whole genome shotgun (WGS) entry which is preliminary data.</text>
</comment>
<accession>A0A814KSP7</accession>
<evidence type="ECO:0000256" key="6">
    <source>
        <dbReference type="RuleBase" id="RU361228"/>
    </source>
</evidence>
<comment type="catalytic activity">
    <reaction evidence="5 6">
        <text>L-arginyl-[protein] + NAD(+) = N(omega)-(ADP-D-ribosyl)-L-arginyl-[protein] + nicotinamide + H(+)</text>
        <dbReference type="Rhea" id="RHEA:19149"/>
        <dbReference type="Rhea" id="RHEA-COMP:10532"/>
        <dbReference type="Rhea" id="RHEA-COMP:15087"/>
        <dbReference type="ChEBI" id="CHEBI:15378"/>
        <dbReference type="ChEBI" id="CHEBI:17154"/>
        <dbReference type="ChEBI" id="CHEBI:29965"/>
        <dbReference type="ChEBI" id="CHEBI:57540"/>
        <dbReference type="ChEBI" id="CHEBI:142554"/>
        <dbReference type="EC" id="2.4.2.31"/>
    </reaction>
</comment>
<evidence type="ECO:0000256" key="2">
    <source>
        <dbReference type="ARBA" id="ARBA00022676"/>
    </source>
</evidence>
<dbReference type="EC" id="2.4.2.31" evidence="6"/>
<evidence type="ECO:0000256" key="1">
    <source>
        <dbReference type="ARBA" id="ARBA00009558"/>
    </source>
</evidence>